<evidence type="ECO:0000313" key="2">
    <source>
        <dbReference type="Proteomes" id="UP000679008"/>
    </source>
</evidence>
<reference evidence="1 2" key="1">
    <citation type="submission" date="2021-04" db="EMBL/GenBank/DDBJ databases">
        <title>Description of novel Flavobacterium sp. F-328.</title>
        <authorList>
            <person name="Saticioglu I.B."/>
        </authorList>
    </citation>
    <scope>NUCLEOTIDE SEQUENCE [LARGE SCALE GENOMIC DNA]</scope>
    <source>
        <strain evidence="1 2">F-328</strain>
    </source>
</reference>
<keyword evidence="2" id="KW-1185">Reference proteome</keyword>
<sequence length="153" mass="17472">MDTDFEQLGGFCKVEFFLIEDTSNWPIVLNDETANQIILPECVVEDYGKIIDESIDVNIPPKQAANGTTYPIEIVFNFSNRVLSLEKYLDKYQNKSVVALLTLNTGIKKLYGTNETPLIFNWKIDEGKKIEDAGLIMVSIKGEMRHRPVHYKL</sequence>
<dbReference type="EMBL" id="JAGPXB010000001">
    <property type="protein sequence ID" value="MBQ0907472.1"/>
    <property type="molecule type" value="Genomic_DNA"/>
</dbReference>
<name>A0ABS5D0E5_9FLAO</name>
<proteinExistence type="predicted"/>
<accession>A0ABS5D0E5</accession>
<gene>
    <name evidence="1" type="ORF">KBJ98_02020</name>
</gene>
<dbReference type="Proteomes" id="UP000679008">
    <property type="component" value="Unassembled WGS sequence"/>
</dbReference>
<comment type="caution">
    <text evidence="1">The sequence shown here is derived from an EMBL/GenBank/DDBJ whole genome shotgun (WGS) entry which is preliminary data.</text>
</comment>
<organism evidence="1 2">
    <name type="scientific">Flavobacterium erciyesense</name>
    <dbReference type="NCBI Taxonomy" id="2825842"/>
    <lineage>
        <taxon>Bacteria</taxon>
        <taxon>Pseudomonadati</taxon>
        <taxon>Bacteroidota</taxon>
        <taxon>Flavobacteriia</taxon>
        <taxon>Flavobacteriales</taxon>
        <taxon>Flavobacteriaceae</taxon>
        <taxon>Flavobacterium</taxon>
    </lineage>
</organism>
<protein>
    <submittedName>
        <fullName evidence="1">Uncharacterized protein</fullName>
    </submittedName>
</protein>
<evidence type="ECO:0000313" key="1">
    <source>
        <dbReference type="EMBL" id="MBQ0907472.1"/>
    </source>
</evidence>
<dbReference type="RefSeq" id="WP_210788018.1">
    <property type="nucleotide sequence ID" value="NZ_JAGPXB010000001.1"/>
</dbReference>